<keyword evidence="2" id="KW-1185">Reference proteome</keyword>
<sequence length="103" mass="11630">MASPPGIVPTASEYSYLETTYGLTSLDGVEFPSPESDCSVQMLTPNAVNKVVTFEMICWDNGYLPDYFVFKYFICFCCTGDKFTFSIRQRGHTLVPDDRTLKN</sequence>
<proteinExistence type="predicted"/>
<dbReference type="AlphaFoldDB" id="A0AA35YX96"/>
<dbReference type="EMBL" id="OX465080">
    <property type="protein sequence ID" value="CAI9281557.1"/>
    <property type="molecule type" value="Genomic_DNA"/>
</dbReference>
<organism evidence="1 2">
    <name type="scientific">Lactuca saligna</name>
    <name type="common">Willowleaf lettuce</name>
    <dbReference type="NCBI Taxonomy" id="75948"/>
    <lineage>
        <taxon>Eukaryota</taxon>
        <taxon>Viridiplantae</taxon>
        <taxon>Streptophyta</taxon>
        <taxon>Embryophyta</taxon>
        <taxon>Tracheophyta</taxon>
        <taxon>Spermatophyta</taxon>
        <taxon>Magnoliopsida</taxon>
        <taxon>eudicotyledons</taxon>
        <taxon>Gunneridae</taxon>
        <taxon>Pentapetalae</taxon>
        <taxon>asterids</taxon>
        <taxon>campanulids</taxon>
        <taxon>Asterales</taxon>
        <taxon>Asteraceae</taxon>
        <taxon>Cichorioideae</taxon>
        <taxon>Cichorieae</taxon>
        <taxon>Lactucinae</taxon>
        <taxon>Lactuca</taxon>
    </lineage>
</organism>
<gene>
    <name evidence="1" type="ORF">LSALG_LOCUS21248</name>
</gene>
<evidence type="ECO:0000313" key="1">
    <source>
        <dbReference type="EMBL" id="CAI9281557.1"/>
    </source>
</evidence>
<name>A0AA35YX96_LACSI</name>
<dbReference type="Proteomes" id="UP001177003">
    <property type="component" value="Chromosome 4"/>
</dbReference>
<protein>
    <submittedName>
        <fullName evidence="1">Uncharacterized protein</fullName>
    </submittedName>
</protein>
<reference evidence="1" key="1">
    <citation type="submission" date="2023-04" db="EMBL/GenBank/DDBJ databases">
        <authorList>
            <person name="Vijverberg K."/>
            <person name="Xiong W."/>
            <person name="Schranz E."/>
        </authorList>
    </citation>
    <scope>NUCLEOTIDE SEQUENCE</scope>
</reference>
<accession>A0AA35YX96</accession>
<evidence type="ECO:0000313" key="2">
    <source>
        <dbReference type="Proteomes" id="UP001177003"/>
    </source>
</evidence>